<dbReference type="Pfam" id="PF01595">
    <property type="entry name" value="CNNM"/>
    <property type="match status" value="1"/>
</dbReference>
<dbReference type="InterPro" id="IPR044751">
    <property type="entry name" value="Ion_transp-like_CBS"/>
</dbReference>
<dbReference type="InterPro" id="IPR005170">
    <property type="entry name" value="Transptr-assoc_dom"/>
</dbReference>
<dbReference type="InterPro" id="IPR051676">
    <property type="entry name" value="UPF0053_domain"/>
</dbReference>
<dbReference type="PROSITE" id="PS51371">
    <property type="entry name" value="CBS"/>
    <property type="match status" value="1"/>
</dbReference>
<dbReference type="AlphaFoldDB" id="A0A542E3G4"/>
<dbReference type="SUPFAM" id="SSF54631">
    <property type="entry name" value="CBS-domain pair"/>
    <property type="match status" value="1"/>
</dbReference>
<protein>
    <submittedName>
        <fullName evidence="14">CBS domain containing-hemolysin-like protein</fullName>
    </submittedName>
</protein>
<dbReference type="InterPro" id="IPR000644">
    <property type="entry name" value="CBS_dom"/>
</dbReference>
<feature type="domain" description="CNNM transmembrane" evidence="13">
    <location>
        <begin position="3"/>
        <end position="206"/>
    </location>
</feature>
<evidence type="ECO:0000259" key="13">
    <source>
        <dbReference type="PROSITE" id="PS51846"/>
    </source>
</evidence>
<gene>
    <name evidence="14" type="ORF">FB458_2997</name>
</gene>
<name>A0A542E3G4_9MICO</name>
<keyword evidence="15" id="KW-1185">Reference proteome</keyword>
<dbReference type="SUPFAM" id="SSF56176">
    <property type="entry name" value="FAD-binding/transporter-associated domain-like"/>
    <property type="match status" value="1"/>
</dbReference>
<feature type="transmembrane region" description="Helical" evidence="11">
    <location>
        <begin position="62"/>
        <end position="82"/>
    </location>
</feature>
<evidence type="ECO:0000313" key="14">
    <source>
        <dbReference type="EMBL" id="TQJ09881.1"/>
    </source>
</evidence>
<dbReference type="Gene3D" id="3.10.580.10">
    <property type="entry name" value="CBS-domain"/>
    <property type="match status" value="1"/>
</dbReference>
<evidence type="ECO:0000256" key="6">
    <source>
        <dbReference type="ARBA" id="ARBA00022989"/>
    </source>
</evidence>
<dbReference type="PANTHER" id="PTHR43099:SF6">
    <property type="entry name" value="UPF0053 PROTEIN RV1842C"/>
    <property type="match status" value="1"/>
</dbReference>
<evidence type="ECO:0000256" key="2">
    <source>
        <dbReference type="ARBA" id="ARBA00006337"/>
    </source>
</evidence>
<dbReference type="PROSITE" id="PS51846">
    <property type="entry name" value="CNNM"/>
    <property type="match status" value="1"/>
</dbReference>
<evidence type="ECO:0000256" key="10">
    <source>
        <dbReference type="PROSITE-ProRule" id="PRU01193"/>
    </source>
</evidence>
<keyword evidence="8 10" id="KW-0472">Membrane</keyword>
<keyword evidence="3" id="KW-1003">Cell membrane</keyword>
<feature type="transmembrane region" description="Helical" evidence="11">
    <location>
        <begin position="6"/>
        <end position="26"/>
    </location>
</feature>
<reference evidence="14 15" key="1">
    <citation type="submission" date="2019-06" db="EMBL/GenBank/DDBJ databases">
        <title>Sequencing the genomes of 1000 actinobacteria strains.</title>
        <authorList>
            <person name="Klenk H.-P."/>
        </authorList>
    </citation>
    <scope>NUCLEOTIDE SEQUENCE [LARGE SCALE GENOMIC DNA]</scope>
    <source>
        <strain evidence="14 15">DSM 18607</strain>
    </source>
</reference>
<evidence type="ECO:0000313" key="15">
    <source>
        <dbReference type="Proteomes" id="UP000317893"/>
    </source>
</evidence>
<keyword evidence="7 9" id="KW-0129">CBS domain</keyword>
<dbReference type="GO" id="GO:0005886">
    <property type="term" value="C:plasma membrane"/>
    <property type="evidence" value="ECO:0007669"/>
    <property type="project" value="UniProtKB-SubCell"/>
</dbReference>
<dbReference type="InterPro" id="IPR046342">
    <property type="entry name" value="CBS_dom_sf"/>
</dbReference>
<dbReference type="EMBL" id="VFMN01000001">
    <property type="protein sequence ID" value="TQJ09881.1"/>
    <property type="molecule type" value="Genomic_DNA"/>
</dbReference>
<dbReference type="GO" id="GO:0050660">
    <property type="term" value="F:flavin adenine dinucleotide binding"/>
    <property type="evidence" value="ECO:0007669"/>
    <property type="project" value="InterPro"/>
</dbReference>
<dbReference type="Gene3D" id="3.30.465.10">
    <property type="match status" value="1"/>
</dbReference>
<evidence type="ECO:0000256" key="9">
    <source>
        <dbReference type="PROSITE-ProRule" id="PRU00703"/>
    </source>
</evidence>
<feature type="domain" description="CBS" evidence="12">
    <location>
        <begin position="225"/>
        <end position="284"/>
    </location>
</feature>
<feature type="transmembrane region" description="Helical" evidence="11">
    <location>
        <begin position="143"/>
        <end position="161"/>
    </location>
</feature>
<evidence type="ECO:0000259" key="12">
    <source>
        <dbReference type="PROSITE" id="PS51371"/>
    </source>
</evidence>
<evidence type="ECO:0000256" key="11">
    <source>
        <dbReference type="SAM" id="Phobius"/>
    </source>
</evidence>
<evidence type="ECO:0000256" key="7">
    <source>
        <dbReference type="ARBA" id="ARBA00023122"/>
    </source>
</evidence>
<keyword evidence="6 10" id="KW-1133">Transmembrane helix</keyword>
<dbReference type="SMART" id="SM00116">
    <property type="entry name" value="CBS"/>
    <property type="match status" value="2"/>
</dbReference>
<dbReference type="Pfam" id="PF00571">
    <property type="entry name" value="CBS"/>
    <property type="match status" value="2"/>
</dbReference>
<feature type="transmembrane region" description="Helical" evidence="11">
    <location>
        <begin position="102"/>
        <end position="123"/>
    </location>
</feature>
<accession>A0A542E3G4</accession>
<dbReference type="InterPro" id="IPR016169">
    <property type="entry name" value="FAD-bd_PCMH_sub2"/>
</dbReference>
<evidence type="ECO:0000256" key="3">
    <source>
        <dbReference type="ARBA" id="ARBA00022475"/>
    </source>
</evidence>
<organism evidence="14 15">
    <name type="scientific">Lapillicoccus jejuensis</name>
    <dbReference type="NCBI Taxonomy" id="402171"/>
    <lineage>
        <taxon>Bacteria</taxon>
        <taxon>Bacillati</taxon>
        <taxon>Actinomycetota</taxon>
        <taxon>Actinomycetes</taxon>
        <taxon>Micrococcales</taxon>
        <taxon>Intrasporangiaceae</taxon>
        <taxon>Lapillicoccus</taxon>
    </lineage>
</organism>
<proteinExistence type="inferred from homology"/>
<evidence type="ECO:0000256" key="5">
    <source>
        <dbReference type="ARBA" id="ARBA00022737"/>
    </source>
</evidence>
<evidence type="ECO:0000256" key="4">
    <source>
        <dbReference type="ARBA" id="ARBA00022692"/>
    </source>
</evidence>
<dbReference type="Proteomes" id="UP000317893">
    <property type="component" value="Unassembled WGS sequence"/>
</dbReference>
<sequence>MSALLTLLLGLLVVVLITVATGWFVAQEFAFMTVDRSRLAAQAAAGDRAAERALQVTKRTSFMLSGAQLGITVTGLLVGYVAEPLIGASLGTLLGGVGVPQAVGITVGTVLALLVSTVVQMLFGELVPKNLAIARPDPVARALARSTSLYLTLAGWLVTVFDASSEALLRLLRIEPVHDVEQAVSARDLEHIVRASQESGDLPADLGVLLDRVIDFPTRDVEHAVVPRHRVDVLPPTATLAEVRTQMATGHSRYPVVDEGQQVVGVVHLHDVLAAREGATAADLMRPATVVAGLMTLPDALGELVSRREQLACVVDEYGGFDGILTLEDLAEELVGEVPDEHDLAAGAEPSVAVPVEGEWLVAGDTPLDEVERGLGRDLPRGDWETVSGLVIARHGRLPEPGDAVELELEPDGEELLEDGRGPVVRLEVVDVASHVPATVRVSWAEPTAAAAVVTTPDGAATAGGER</sequence>
<comment type="similarity">
    <text evidence="2">Belongs to the UPF0053 family.</text>
</comment>
<dbReference type="SMART" id="SM01091">
    <property type="entry name" value="CorC_HlyC"/>
    <property type="match status" value="1"/>
</dbReference>
<dbReference type="CDD" id="cd04590">
    <property type="entry name" value="CBS_pair_CorC_HlyC_assoc"/>
    <property type="match status" value="1"/>
</dbReference>
<dbReference type="OrthoDB" id="110231at2"/>
<keyword evidence="5" id="KW-0677">Repeat</keyword>
<comment type="subcellular location">
    <subcellularLocation>
        <location evidence="1">Cell membrane</location>
        <topology evidence="1">Multi-pass membrane protein</topology>
    </subcellularLocation>
</comment>
<evidence type="ECO:0000256" key="8">
    <source>
        <dbReference type="ARBA" id="ARBA00023136"/>
    </source>
</evidence>
<dbReference type="InterPro" id="IPR002550">
    <property type="entry name" value="CNNM"/>
</dbReference>
<dbReference type="Pfam" id="PF03471">
    <property type="entry name" value="CorC_HlyC"/>
    <property type="match status" value="1"/>
</dbReference>
<dbReference type="InterPro" id="IPR036318">
    <property type="entry name" value="FAD-bd_PCMH-like_sf"/>
</dbReference>
<dbReference type="PANTHER" id="PTHR43099">
    <property type="entry name" value="UPF0053 PROTEIN YRKA"/>
    <property type="match status" value="1"/>
</dbReference>
<evidence type="ECO:0000256" key="1">
    <source>
        <dbReference type="ARBA" id="ARBA00004651"/>
    </source>
</evidence>
<dbReference type="RefSeq" id="WP_141849176.1">
    <property type="nucleotide sequence ID" value="NZ_BAAAPR010000007.1"/>
</dbReference>
<comment type="caution">
    <text evidence="14">The sequence shown here is derived from an EMBL/GenBank/DDBJ whole genome shotgun (WGS) entry which is preliminary data.</text>
</comment>
<keyword evidence="4 10" id="KW-0812">Transmembrane</keyword>